<evidence type="ECO:0000256" key="3">
    <source>
        <dbReference type="ARBA" id="ARBA00022833"/>
    </source>
</evidence>
<comment type="caution">
    <text evidence="6">The sequence shown here is derived from an EMBL/GenBank/DDBJ whole genome shotgun (WGS) entry which is preliminary data.</text>
</comment>
<feature type="region of interest" description="Disordered" evidence="5">
    <location>
        <begin position="252"/>
        <end position="800"/>
    </location>
</feature>
<gene>
    <name evidence="6" type="ORF">TARUN_4105</name>
</gene>
<proteinExistence type="predicted"/>
<keyword evidence="4" id="KW-0539">Nucleus</keyword>
<evidence type="ECO:0000313" key="7">
    <source>
        <dbReference type="Proteomes" id="UP000266272"/>
    </source>
</evidence>
<evidence type="ECO:0008006" key="8">
    <source>
        <dbReference type="Google" id="ProtNLM"/>
    </source>
</evidence>
<dbReference type="Proteomes" id="UP000266272">
    <property type="component" value="Unassembled WGS sequence"/>
</dbReference>
<dbReference type="CDD" id="cd00022">
    <property type="entry name" value="BIR"/>
    <property type="match status" value="2"/>
</dbReference>
<comment type="subcellular location">
    <subcellularLocation>
        <location evidence="1">Nucleus</location>
    </subcellularLocation>
</comment>
<evidence type="ECO:0000256" key="2">
    <source>
        <dbReference type="ARBA" id="ARBA00022723"/>
    </source>
</evidence>
<dbReference type="Gene3D" id="1.10.1170.10">
    <property type="entry name" value="Inhibitor Of Apoptosis Protein (2mihbC-IAP-1), Chain A"/>
    <property type="match status" value="2"/>
</dbReference>
<dbReference type="GO" id="GO:0005634">
    <property type="term" value="C:nucleus"/>
    <property type="evidence" value="ECO:0007669"/>
    <property type="project" value="UniProtKB-SubCell"/>
</dbReference>
<feature type="compositionally biased region" description="Basic and acidic residues" evidence="5">
    <location>
        <begin position="403"/>
        <end position="415"/>
    </location>
</feature>
<dbReference type="Pfam" id="PF00653">
    <property type="entry name" value="BIR"/>
    <property type="match status" value="2"/>
</dbReference>
<dbReference type="InterPro" id="IPR000637">
    <property type="entry name" value="HMGI/Y_DNA-bd_CS"/>
</dbReference>
<evidence type="ECO:0000256" key="1">
    <source>
        <dbReference type="ARBA" id="ARBA00004123"/>
    </source>
</evidence>
<feature type="compositionally biased region" description="Basic residues" evidence="5">
    <location>
        <begin position="670"/>
        <end position="680"/>
    </location>
</feature>
<dbReference type="PROSITE" id="PS00354">
    <property type="entry name" value="HMGI_Y"/>
    <property type="match status" value="1"/>
</dbReference>
<dbReference type="STRING" id="490622.A0A395NQ94"/>
<dbReference type="OrthoDB" id="2196114at2759"/>
<evidence type="ECO:0000313" key="6">
    <source>
        <dbReference type="EMBL" id="RFU78114.1"/>
    </source>
</evidence>
<keyword evidence="7" id="KW-1185">Reference proteome</keyword>
<feature type="compositionally biased region" description="Polar residues" evidence="5">
    <location>
        <begin position="515"/>
        <end position="529"/>
    </location>
</feature>
<dbReference type="SUPFAM" id="SSF57924">
    <property type="entry name" value="Inhibitor of apoptosis (IAP) repeat"/>
    <property type="match status" value="2"/>
</dbReference>
<dbReference type="InterPro" id="IPR051190">
    <property type="entry name" value="Baculoviral_IAP"/>
</dbReference>
<name>A0A395NQ94_TRIAR</name>
<dbReference type="PANTHER" id="PTHR46771">
    <property type="entry name" value="DETERIN"/>
    <property type="match status" value="1"/>
</dbReference>
<feature type="compositionally biased region" description="Basic residues" evidence="5">
    <location>
        <begin position="260"/>
        <end position="277"/>
    </location>
</feature>
<dbReference type="GO" id="GO:0046872">
    <property type="term" value="F:metal ion binding"/>
    <property type="evidence" value="ECO:0007669"/>
    <property type="project" value="UniProtKB-KW"/>
</dbReference>
<dbReference type="AlphaFoldDB" id="A0A395NQ94"/>
<feature type="compositionally biased region" description="Polar residues" evidence="5">
    <location>
        <begin position="763"/>
        <end position="774"/>
    </location>
</feature>
<dbReference type="EMBL" id="PXOA01000233">
    <property type="protein sequence ID" value="RFU78114.1"/>
    <property type="molecule type" value="Genomic_DNA"/>
</dbReference>
<dbReference type="PRINTS" id="PR00929">
    <property type="entry name" value="ATHOOK"/>
</dbReference>
<dbReference type="GO" id="GO:0003677">
    <property type="term" value="F:DNA binding"/>
    <property type="evidence" value="ECO:0007669"/>
    <property type="project" value="InterPro"/>
</dbReference>
<protein>
    <recommendedName>
        <fullName evidence="8">Protein bir1</fullName>
    </recommendedName>
</protein>
<evidence type="ECO:0000256" key="4">
    <source>
        <dbReference type="ARBA" id="ARBA00023242"/>
    </source>
</evidence>
<accession>A0A395NQ94</accession>
<feature type="compositionally biased region" description="Basic and acidic residues" evidence="5">
    <location>
        <begin position="340"/>
        <end position="349"/>
    </location>
</feature>
<dbReference type="PANTHER" id="PTHR46771:SF5">
    <property type="entry name" value="DETERIN"/>
    <property type="match status" value="1"/>
</dbReference>
<feature type="compositionally biased region" description="Acidic residues" evidence="5">
    <location>
        <begin position="462"/>
        <end position="471"/>
    </location>
</feature>
<dbReference type="SMART" id="SM00238">
    <property type="entry name" value="BIR"/>
    <property type="match status" value="2"/>
</dbReference>
<organism evidence="6 7">
    <name type="scientific">Trichoderma arundinaceum</name>
    <dbReference type="NCBI Taxonomy" id="490622"/>
    <lineage>
        <taxon>Eukaryota</taxon>
        <taxon>Fungi</taxon>
        <taxon>Dikarya</taxon>
        <taxon>Ascomycota</taxon>
        <taxon>Pezizomycotina</taxon>
        <taxon>Sordariomycetes</taxon>
        <taxon>Hypocreomycetidae</taxon>
        <taxon>Hypocreales</taxon>
        <taxon>Hypocreaceae</taxon>
        <taxon>Trichoderma</taxon>
    </lineage>
</organism>
<dbReference type="InterPro" id="IPR017956">
    <property type="entry name" value="AT_hook_DNA-bd_motif"/>
</dbReference>
<dbReference type="InterPro" id="IPR001370">
    <property type="entry name" value="BIR_rpt"/>
</dbReference>
<feature type="compositionally biased region" description="Basic residues" evidence="5">
    <location>
        <begin position="493"/>
        <end position="508"/>
    </location>
</feature>
<dbReference type="SMART" id="SM00384">
    <property type="entry name" value="AT_hook"/>
    <property type="match status" value="5"/>
</dbReference>
<sequence length="898" mass="96982">MASTEFDQYFTYEARLASFQKVTKKRGSTTGGRAGKALNWPHKQISATSLARAGFVFRPSPDSPDNTVCFLCEKGLDGWEAGDDPVYEHVKHAPRCGWAVVAAIEADIGDFGKEDPNDPEMIEARKATFAGRWPHENKKGWKCKTKQLVDAGWKYTPTGESDDMATCTYCQLALDGWEQGDKPLDEHYNRSPDCPFFSLVSQYKALGKGSGRGKASRNSASSIQSYGTAAADISNTSDMSTGVDDSVISTMSTAALPGTRKPRAKKGTAAKAGRKKAKKEESSESLDQSSQMEEESELASQPPKARRGKKRPSDAIDESTLSSVDGPTSKKRAAQASGHDTIEGIAVREDDSEVTDASVISYTKAGAPAKSKRGRKAAPKLNSHASMASLRAPGGFPDDDEIERQLEADLERQFTDDEDIAYDSESGRNKAKAKIPVTDSEGEAIEPIKPRSPEYAMFDPVPEPDEHEIDDDLKALQAEMEVDEPKRPLQAQKKGRKLGIKLSKMAKAKKMEAQLLQQEQETGSEFPESQQDEDVEPADVSASSTGSVVKKPALPPTAGKRGRGRPRASLASQDESAAVETAESEQEPVKRGRGRPSRVSLASLLSAETGDSHTAEPPVKRGRGRPSNASLVSLDSTGVDEDDKVGPAPATKRRGRPSKAESQNLSAHAPAKRGRGRPAKKPVETRPVEQTETETEDDFVEAREQVEAPLRLPRNSPVRAIFSPKGKAPSLGRLPTTPSKLLSPVPSARQPVLSPSQSPQSSDAENQPPSSRAPTGSAAKRVVLAPVSSTPAHGSPSKRNVIAGLRSTTPWASASLEAIFDSPLGSPGKENEVDRFLKRGKELTSPERQMSVEEWIYFNAAEAEKKLKYECESLVNRFEMEGTRAIKVLEGLEVEAAS</sequence>
<evidence type="ECO:0000256" key="5">
    <source>
        <dbReference type="SAM" id="MobiDB-lite"/>
    </source>
</evidence>
<dbReference type="GO" id="GO:0006355">
    <property type="term" value="P:regulation of DNA-templated transcription"/>
    <property type="evidence" value="ECO:0007669"/>
    <property type="project" value="InterPro"/>
</dbReference>
<keyword evidence="3" id="KW-0862">Zinc</keyword>
<feature type="compositionally biased region" description="Polar residues" evidence="5">
    <location>
        <begin position="627"/>
        <end position="636"/>
    </location>
</feature>
<reference evidence="6 7" key="1">
    <citation type="journal article" date="2018" name="PLoS Pathog.">
        <title>Evolution of structural diversity of trichothecenes, a family of toxins produced by plant pathogenic and entomopathogenic fungi.</title>
        <authorList>
            <person name="Proctor R.H."/>
            <person name="McCormick S.P."/>
            <person name="Kim H.S."/>
            <person name="Cardoza R.E."/>
            <person name="Stanley A.M."/>
            <person name="Lindo L."/>
            <person name="Kelly A."/>
            <person name="Brown D.W."/>
            <person name="Lee T."/>
            <person name="Vaughan M.M."/>
            <person name="Alexander N.J."/>
            <person name="Busman M."/>
            <person name="Gutierrez S."/>
        </authorList>
    </citation>
    <scope>NUCLEOTIDE SEQUENCE [LARGE SCALE GENOMIC DNA]</scope>
    <source>
        <strain evidence="6 7">IBT 40837</strain>
    </source>
</reference>
<dbReference type="PROSITE" id="PS50143">
    <property type="entry name" value="BIR_REPEAT_2"/>
    <property type="match status" value="2"/>
</dbReference>
<keyword evidence="2" id="KW-0479">Metal-binding</keyword>